<reference evidence="2" key="1">
    <citation type="journal article" date="2019" name="Int. J. Syst. Evol. Microbiol.">
        <title>The Global Catalogue of Microorganisms (GCM) 10K type strain sequencing project: providing services to taxonomists for standard genome sequencing and annotation.</title>
        <authorList>
            <consortium name="The Broad Institute Genomics Platform"/>
            <consortium name="The Broad Institute Genome Sequencing Center for Infectious Disease"/>
            <person name="Wu L."/>
            <person name="Ma J."/>
        </authorList>
    </citation>
    <scope>NUCLEOTIDE SEQUENCE [LARGE SCALE GENOMIC DNA]</scope>
    <source>
        <strain evidence="2">CGMCC 4.7349</strain>
    </source>
</reference>
<keyword evidence="2" id="KW-1185">Reference proteome</keyword>
<sequence length="51" mass="5402">MQLPSLRGAGPIKEEDLGMRNTCFTLGATSGRFPKHGARLDLVKCIGPGGF</sequence>
<evidence type="ECO:0000313" key="1">
    <source>
        <dbReference type="EMBL" id="GGO48307.1"/>
    </source>
</evidence>
<accession>A0ABQ2M8Z1</accession>
<proteinExistence type="predicted"/>
<gene>
    <name evidence="1" type="ORF">GCM10012286_43630</name>
</gene>
<evidence type="ECO:0000313" key="2">
    <source>
        <dbReference type="Proteomes" id="UP000656881"/>
    </source>
</evidence>
<dbReference type="Proteomes" id="UP000656881">
    <property type="component" value="Unassembled WGS sequence"/>
</dbReference>
<protein>
    <submittedName>
        <fullName evidence="1">Uncharacterized protein</fullName>
    </submittedName>
</protein>
<name>A0ABQ2M8Z1_9ACTN</name>
<dbReference type="EMBL" id="BMNG01000009">
    <property type="protein sequence ID" value="GGO48307.1"/>
    <property type="molecule type" value="Genomic_DNA"/>
</dbReference>
<organism evidence="1 2">
    <name type="scientific">Streptomyces lasiicapitis</name>
    <dbReference type="NCBI Taxonomy" id="1923961"/>
    <lineage>
        <taxon>Bacteria</taxon>
        <taxon>Bacillati</taxon>
        <taxon>Actinomycetota</taxon>
        <taxon>Actinomycetes</taxon>
        <taxon>Kitasatosporales</taxon>
        <taxon>Streptomycetaceae</taxon>
        <taxon>Streptomyces</taxon>
    </lineage>
</organism>
<comment type="caution">
    <text evidence="1">The sequence shown here is derived from an EMBL/GenBank/DDBJ whole genome shotgun (WGS) entry which is preliminary data.</text>
</comment>